<evidence type="ECO:0000313" key="2">
    <source>
        <dbReference type="EMBL" id="XAN06805.1"/>
    </source>
</evidence>
<dbReference type="Proteomes" id="UP001442841">
    <property type="component" value="Chromosome"/>
</dbReference>
<reference evidence="2 3" key="1">
    <citation type="submission" date="2024-04" db="EMBL/GenBank/DDBJ databases">
        <title>Isolation of an actinomycete strain from pig manure.</title>
        <authorList>
            <person name="Gong T."/>
            <person name="Yu Z."/>
            <person name="An M."/>
            <person name="Wei C."/>
            <person name="Yang W."/>
            <person name="Liu L."/>
        </authorList>
    </citation>
    <scope>NUCLEOTIDE SEQUENCE [LARGE SCALE GENOMIC DNA]</scope>
    <source>
        <strain evidence="2 3">ZF39</strain>
    </source>
</reference>
<evidence type="ECO:0000259" key="1">
    <source>
        <dbReference type="PROSITE" id="PS51202"/>
    </source>
</evidence>
<dbReference type="PROSITE" id="PS51202">
    <property type="entry name" value="RCK_C"/>
    <property type="match status" value="1"/>
</dbReference>
<sequence>MADRLEFGLDEVGDDPDATARAISLHLADLATEAQAIGRPWADHELPGAVRLAILRAMIRWCRRPDAETVSRAGDELLEFGDAGHGGVPTFTPAERQAIARAAVPFTPVGTLATSRYGPMRQPDPWRPWH</sequence>
<gene>
    <name evidence="2" type="ORF">AADG42_05595</name>
</gene>
<dbReference type="InterPro" id="IPR006037">
    <property type="entry name" value="RCK_C"/>
</dbReference>
<organism evidence="2 3">
    <name type="scientific">Ammonicoccus fulvus</name>
    <dbReference type="NCBI Taxonomy" id="3138240"/>
    <lineage>
        <taxon>Bacteria</taxon>
        <taxon>Bacillati</taxon>
        <taxon>Actinomycetota</taxon>
        <taxon>Actinomycetes</taxon>
        <taxon>Propionibacteriales</taxon>
        <taxon>Propionibacteriaceae</taxon>
        <taxon>Ammonicoccus</taxon>
    </lineage>
</organism>
<protein>
    <recommendedName>
        <fullName evidence="1">RCK C-terminal domain-containing protein</fullName>
    </recommendedName>
</protein>
<dbReference type="EMBL" id="CP154795">
    <property type="protein sequence ID" value="XAN06805.1"/>
    <property type="molecule type" value="Genomic_DNA"/>
</dbReference>
<name>A0ABZ3FPV9_9ACTN</name>
<keyword evidence="3" id="KW-1185">Reference proteome</keyword>
<evidence type="ECO:0000313" key="3">
    <source>
        <dbReference type="Proteomes" id="UP001442841"/>
    </source>
</evidence>
<dbReference type="RefSeq" id="WP_425308238.1">
    <property type="nucleotide sequence ID" value="NZ_CP154795.1"/>
</dbReference>
<feature type="domain" description="RCK C-terminal" evidence="1">
    <location>
        <begin position="10"/>
        <end position="97"/>
    </location>
</feature>
<proteinExistence type="predicted"/>
<accession>A0ABZ3FPV9</accession>